<dbReference type="PROSITE" id="PS50234">
    <property type="entry name" value="VWFA"/>
    <property type="match status" value="1"/>
</dbReference>
<evidence type="ECO:0000259" key="3">
    <source>
        <dbReference type="PROSITE" id="PS51468"/>
    </source>
</evidence>
<evidence type="ECO:0000256" key="1">
    <source>
        <dbReference type="SAM" id="MobiDB-lite"/>
    </source>
</evidence>
<name>A0A9P3PI23_LYOSH</name>
<keyword evidence="5" id="KW-1185">Reference proteome</keyword>
<reference evidence="4" key="1">
    <citation type="submission" date="2022-07" db="EMBL/GenBank/DDBJ databases">
        <title>The genome of Lyophyllum shimeji provides insight into the initial evolution of ectomycorrhizal fungal genome.</title>
        <authorList>
            <person name="Kobayashi Y."/>
            <person name="Shibata T."/>
            <person name="Hirakawa H."/>
            <person name="Shigenobu S."/>
            <person name="Nishiyama T."/>
            <person name="Yamada A."/>
            <person name="Hasebe M."/>
            <person name="Kawaguchi M."/>
        </authorList>
    </citation>
    <scope>NUCLEOTIDE SEQUENCE</scope>
    <source>
        <strain evidence="4">AT787</strain>
    </source>
</reference>
<dbReference type="Pfam" id="PF08487">
    <property type="entry name" value="VIT"/>
    <property type="match status" value="1"/>
</dbReference>
<protein>
    <submittedName>
        <fullName evidence="4">Vault protein inter-alpha-trypsin domain</fullName>
    </submittedName>
</protein>
<feature type="compositionally biased region" description="Low complexity" evidence="1">
    <location>
        <begin position="728"/>
        <end position="750"/>
    </location>
</feature>
<dbReference type="PANTHER" id="PTHR45737:SF6">
    <property type="entry name" value="VON WILLEBRAND FACTOR A DOMAIN-CONTAINING PROTEIN 5A"/>
    <property type="match status" value="1"/>
</dbReference>
<dbReference type="InterPro" id="IPR036465">
    <property type="entry name" value="vWFA_dom_sf"/>
</dbReference>
<organism evidence="4 5">
    <name type="scientific">Lyophyllum shimeji</name>
    <name type="common">Hon-shimeji</name>
    <name type="synonym">Tricholoma shimeji</name>
    <dbReference type="NCBI Taxonomy" id="47721"/>
    <lineage>
        <taxon>Eukaryota</taxon>
        <taxon>Fungi</taxon>
        <taxon>Dikarya</taxon>
        <taxon>Basidiomycota</taxon>
        <taxon>Agaricomycotina</taxon>
        <taxon>Agaricomycetes</taxon>
        <taxon>Agaricomycetidae</taxon>
        <taxon>Agaricales</taxon>
        <taxon>Tricholomatineae</taxon>
        <taxon>Lyophyllaceae</taxon>
        <taxon>Lyophyllum</taxon>
    </lineage>
</organism>
<gene>
    <name evidence="4" type="ORF">LshimejAT787_0308200</name>
</gene>
<dbReference type="PROSITE" id="PS51468">
    <property type="entry name" value="VIT"/>
    <property type="match status" value="1"/>
</dbReference>
<feature type="domain" description="VWFA" evidence="2">
    <location>
        <begin position="282"/>
        <end position="465"/>
    </location>
</feature>
<dbReference type="OrthoDB" id="1729737at2759"/>
<dbReference type="Gene3D" id="3.40.50.410">
    <property type="entry name" value="von Willebrand factor, type A domain"/>
    <property type="match status" value="1"/>
</dbReference>
<evidence type="ECO:0000313" key="4">
    <source>
        <dbReference type="EMBL" id="GLB36532.1"/>
    </source>
</evidence>
<dbReference type="InterPro" id="IPR013694">
    <property type="entry name" value="VIT"/>
</dbReference>
<dbReference type="InterPro" id="IPR002035">
    <property type="entry name" value="VWF_A"/>
</dbReference>
<dbReference type="SUPFAM" id="SSF53300">
    <property type="entry name" value="vWA-like"/>
    <property type="match status" value="1"/>
</dbReference>
<dbReference type="PANTHER" id="PTHR45737">
    <property type="entry name" value="VON WILLEBRAND FACTOR A DOMAIN-CONTAINING PROTEIN 5A"/>
    <property type="match status" value="1"/>
</dbReference>
<feature type="region of interest" description="Disordered" evidence="1">
    <location>
        <begin position="199"/>
        <end position="220"/>
    </location>
</feature>
<evidence type="ECO:0000259" key="2">
    <source>
        <dbReference type="PROSITE" id="PS50234"/>
    </source>
</evidence>
<dbReference type="SMART" id="SM00609">
    <property type="entry name" value="VIT"/>
    <property type="match status" value="1"/>
</dbReference>
<evidence type="ECO:0000313" key="5">
    <source>
        <dbReference type="Proteomes" id="UP001063166"/>
    </source>
</evidence>
<dbReference type="AlphaFoldDB" id="A0A9P3PI23"/>
<sequence length="892" mass="97375">MSQTGIAYAFSPNGTPETIYLPLEELRVKVHIVDVSAKVTLSQIYSNPLDMMTTRCKYMFPVPASAAICAFRMTTSNGRTVTGVAKEKDTAQEEYEAALRQGNFTGLVNYVTDDIFTISVGAIPAHATVEVHLEYVMSLSNDDNADEIRFQLSRGIGERYGTPPPEMTAASRPAAHTRIRITCEIQTSGRIQNIVSPSHKDAISETRYPTHGGQESRRRTTVKFRSTSFLDRDFVLIIRAEGLDAPRCFGELQPDSGLGGTTIAMQLTLVPKFCLPPIASQEYLFVIDRSSSMGGARIMTAKDTLSLLLRMIPTQGSLFNVFIFDHTVSGLWQRSVGYGEISLKEATAYVDTIEVDHGTEIGNALRYVLGSRSQEMPTAIFLLTDGEAHGDEAKLVVEDAVKRSAAHAPLRVFTLGIGSGVSTATCDGIARAGNGVALYAIDAESILGKCARLFTAGRTPFVRNVTVDWGLSSEHLRTPTVNFLSQTLSSRTVAITPPPVIQQVPTRIQDVHAGTRMNIYVIITLKRNRVPKEVVLRGELDGGGGPFELTVPIRGVQLAGTDQGLPLIHTIAAWGLIQDHEERRAPLPSAILPASDEDIRKAVIVRLGEKYQLVSRHTSFVAVDAGQDDTQRVYRRRARQSNRSPTRQTADDEAQGSLASALFQSYLGFLSQFFGSGLSTTVPESQTVPGSWLDSPPPTPTRSRDDTDDDEDAASDGSAESDDTFSTLSSLESCELCDWSEPSSPELGPLSEEEEQRQGQPSPRIEPLNLAPAEDRRRGTRMQNALPVRSPAAPPAPPEVVQLVRLQSFDGSFQLDESLRRIVGQSAMNEVNNWNVDDKVWATVLSVAFIKKRMAQQKDLLNDLLAKALEYLDATAGADAEELIRRAAELIG</sequence>
<feature type="compositionally biased region" description="Acidic residues" evidence="1">
    <location>
        <begin position="706"/>
        <end position="723"/>
    </location>
</feature>
<dbReference type="Proteomes" id="UP001063166">
    <property type="component" value="Unassembled WGS sequence"/>
</dbReference>
<feature type="region of interest" description="Disordered" evidence="1">
    <location>
        <begin position="681"/>
        <end position="780"/>
    </location>
</feature>
<accession>A0A9P3PI23</accession>
<dbReference type="Pfam" id="PF13768">
    <property type="entry name" value="VWA_3"/>
    <property type="match status" value="1"/>
</dbReference>
<comment type="caution">
    <text evidence="4">The sequence shown here is derived from an EMBL/GenBank/DDBJ whole genome shotgun (WGS) entry which is preliminary data.</text>
</comment>
<proteinExistence type="predicted"/>
<feature type="domain" description="VIT" evidence="3">
    <location>
        <begin position="7"/>
        <end position="137"/>
    </location>
</feature>
<dbReference type="EMBL" id="BRPK01000003">
    <property type="protein sequence ID" value="GLB36532.1"/>
    <property type="molecule type" value="Genomic_DNA"/>
</dbReference>
<dbReference type="SMART" id="SM00327">
    <property type="entry name" value="VWA"/>
    <property type="match status" value="1"/>
</dbReference>